<feature type="compositionally biased region" description="Polar residues" evidence="1">
    <location>
        <begin position="14"/>
        <end position="24"/>
    </location>
</feature>
<protein>
    <recommendedName>
        <fullName evidence="4">Secreted protein</fullName>
    </recommendedName>
</protein>
<dbReference type="Proteomes" id="UP000029879">
    <property type="component" value="Unassembled WGS sequence"/>
</dbReference>
<feature type="region of interest" description="Disordered" evidence="1">
    <location>
        <begin position="40"/>
        <end position="61"/>
    </location>
</feature>
<accession>A0AB34P4G7</accession>
<evidence type="ECO:0000256" key="1">
    <source>
        <dbReference type="SAM" id="MobiDB-lite"/>
    </source>
</evidence>
<feature type="region of interest" description="Disordered" evidence="1">
    <location>
        <begin position="1"/>
        <end position="24"/>
    </location>
</feature>
<sequence>MDCLAQSDGAASTFEGQSTPTIPTMQIDIGQTSQGALGLSVQPGVARRQPETTQAAEAACV</sequence>
<dbReference type="AlphaFoldDB" id="A0AB34P4G7"/>
<evidence type="ECO:0008006" key="4">
    <source>
        <dbReference type="Google" id="ProtNLM"/>
    </source>
</evidence>
<reference evidence="2 3" key="1">
    <citation type="submission" date="2014-10" db="EMBL/GenBank/DDBJ databases">
        <title>Genome sequence of a Xanthomonas strain that is pathogenic on beans.</title>
        <authorList>
            <person name="Aritua V."/>
            <person name="Sapp M."/>
            <person name="Harrison J."/>
            <person name="Smith J."/>
            <person name="Studholme D."/>
        </authorList>
    </citation>
    <scope>NUCLEOTIDE SEQUENCE [LARGE SCALE GENOMIC DNA]</scope>
    <source>
        <strain evidence="2 3">Nyagatare</strain>
    </source>
</reference>
<dbReference type="EMBL" id="JRQI01000088">
    <property type="protein sequence ID" value="KGK56344.1"/>
    <property type="molecule type" value="Genomic_DNA"/>
</dbReference>
<comment type="caution">
    <text evidence="2">The sequence shown here is derived from an EMBL/GenBank/DDBJ whole genome shotgun (WGS) entry which is preliminary data.</text>
</comment>
<name>A0AB34P4G7_9XANT</name>
<evidence type="ECO:0000313" key="2">
    <source>
        <dbReference type="EMBL" id="KGK56344.1"/>
    </source>
</evidence>
<gene>
    <name evidence="2" type="ORF">NC00_18395</name>
</gene>
<proteinExistence type="predicted"/>
<evidence type="ECO:0000313" key="3">
    <source>
        <dbReference type="Proteomes" id="UP000029879"/>
    </source>
</evidence>
<organism evidence="2 3">
    <name type="scientific">Xanthomonas cannabis pv. phaseoli</name>
    <dbReference type="NCBI Taxonomy" id="1885902"/>
    <lineage>
        <taxon>Bacteria</taxon>
        <taxon>Pseudomonadati</taxon>
        <taxon>Pseudomonadota</taxon>
        <taxon>Gammaproteobacteria</taxon>
        <taxon>Lysobacterales</taxon>
        <taxon>Lysobacteraceae</taxon>
        <taxon>Xanthomonas</taxon>
    </lineage>
</organism>